<protein>
    <recommendedName>
        <fullName evidence="5">Trans-aconitate 2-methyltransferase</fullName>
        <ecNumber evidence="5">2.1.1.144</ecNumber>
    </recommendedName>
</protein>
<dbReference type="CDD" id="cd02440">
    <property type="entry name" value="AdoMet_MTases"/>
    <property type="match status" value="1"/>
</dbReference>
<dbReference type="InterPro" id="IPR013217">
    <property type="entry name" value="Methyltransf_12"/>
</dbReference>
<sequence>MADWNPELYRRFEAERTRPAAELLARIANRPVRRAADLGCGSGNSTDLLLQTWPQADICGIDNSPAMIAAAQQRLPQCRFVEADLIRWQADAPPDLIFANASLQWTGNHERLLPRLLAQLAPNGVLAVQMPDNLEEPAHRLMRETAAQPRWRQAMAALQNRDALPDVSAYYDILTRSGCRADIWRTTYYHVMPSVKHITEWFQSTALRPFLNLLEPHDQQYFLADYTDALHQAYPVQADGCVLLPFPRLFIVAEKI</sequence>
<name>A0A1X3D2G3_9NEIS</name>
<dbReference type="Gene3D" id="3.40.50.150">
    <property type="entry name" value="Vaccinia Virus protein VP39"/>
    <property type="match status" value="1"/>
</dbReference>
<dbReference type="InterPro" id="IPR023149">
    <property type="entry name" value="Trans_acon_MeTrfase_C"/>
</dbReference>
<keyword evidence="2 5" id="KW-0489">Methyltransferase</keyword>
<keyword evidence="3 5" id="KW-0808">Transferase</keyword>
<dbReference type="OrthoDB" id="9795085at2"/>
<dbReference type="Proteomes" id="UP000193118">
    <property type="component" value="Unassembled WGS sequence"/>
</dbReference>
<dbReference type="NCBIfam" id="NF002463">
    <property type="entry name" value="PRK01683.1"/>
    <property type="match status" value="1"/>
</dbReference>
<dbReference type="PANTHER" id="PTHR43861">
    <property type="entry name" value="TRANS-ACONITATE 2-METHYLTRANSFERASE-RELATED"/>
    <property type="match status" value="1"/>
</dbReference>
<comment type="function">
    <text evidence="5">Catalyzes the S-adenosylmethionine monomethyl esterification of trans-aconitate.</text>
</comment>
<dbReference type="STRING" id="194197.BWD09_11360"/>
<dbReference type="EC" id="2.1.1.144" evidence="5"/>
<reference evidence="8" key="1">
    <citation type="submission" date="2017-01" db="EMBL/GenBank/DDBJ databases">
        <authorList>
            <person name="Wolfgang W.J."/>
            <person name="Cole J."/>
            <person name="Wroblewski D."/>
            <person name="Mcginnis J."/>
            <person name="Musser K.A."/>
        </authorList>
    </citation>
    <scope>NUCLEOTIDE SEQUENCE [LARGE SCALE GENOMIC DNA]</scope>
    <source>
        <strain evidence="8">DSM 19151</strain>
    </source>
</reference>
<dbReference type="GO" id="GO:0032259">
    <property type="term" value="P:methylation"/>
    <property type="evidence" value="ECO:0007669"/>
    <property type="project" value="UniProtKB-KW"/>
</dbReference>
<comment type="similarity">
    <text evidence="5">Belongs to the methyltransferase superfamily. Tam family.</text>
</comment>
<feature type="domain" description="Methyltransferase type 12" evidence="6">
    <location>
        <begin position="37"/>
        <end position="126"/>
    </location>
</feature>
<comment type="catalytic activity">
    <reaction evidence="5">
        <text>trans-aconitate + S-adenosyl-L-methionine = (E)-3-(methoxycarbonyl)pent-2-enedioate + S-adenosyl-L-homocysteine</text>
        <dbReference type="Rhea" id="RHEA:14969"/>
        <dbReference type="ChEBI" id="CHEBI:15708"/>
        <dbReference type="ChEBI" id="CHEBI:57470"/>
        <dbReference type="ChEBI" id="CHEBI:57856"/>
        <dbReference type="ChEBI" id="CHEBI:59789"/>
        <dbReference type="EC" id="2.1.1.144"/>
    </reaction>
</comment>
<evidence type="ECO:0000256" key="5">
    <source>
        <dbReference type="HAMAP-Rule" id="MF_00560"/>
    </source>
</evidence>
<accession>A0A1X3D2G3</accession>
<dbReference type="PANTHER" id="PTHR43861:SF1">
    <property type="entry name" value="TRANS-ACONITATE 2-METHYLTRANSFERASE"/>
    <property type="match status" value="1"/>
</dbReference>
<evidence type="ECO:0000313" key="8">
    <source>
        <dbReference type="Proteomes" id="UP000193118"/>
    </source>
</evidence>
<evidence type="ECO:0000259" key="6">
    <source>
        <dbReference type="Pfam" id="PF08242"/>
    </source>
</evidence>
<proteinExistence type="inferred from homology"/>
<evidence type="ECO:0000256" key="1">
    <source>
        <dbReference type="ARBA" id="ARBA00022490"/>
    </source>
</evidence>
<dbReference type="GeneID" id="94580374"/>
<keyword evidence="8" id="KW-1185">Reference proteome</keyword>
<dbReference type="InterPro" id="IPR029063">
    <property type="entry name" value="SAM-dependent_MTases_sf"/>
</dbReference>
<organism evidence="7 8">
    <name type="scientific">Neisseria dentiae</name>
    <dbReference type="NCBI Taxonomy" id="194197"/>
    <lineage>
        <taxon>Bacteria</taxon>
        <taxon>Pseudomonadati</taxon>
        <taxon>Pseudomonadota</taxon>
        <taxon>Betaproteobacteria</taxon>
        <taxon>Neisseriales</taxon>
        <taxon>Neisseriaceae</taxon>
        <taxon>Neisseria</taxon>
    </lineage>
</organism>
<gene>
    <name evidence="5" type="primary">tam</name>
    <name evidence="7" type="ORF">BWD09_11360</name>
</gene>
<evidence type="ECO:0000256" key="3">
    <source>
        <dbReference type="ARBA" id="ARBA00022679"/>
    </source>
</evidence>
<evidence type="ECO:0000256" key="4">
    <source>
        <dbReference type="ARBA" id="ARBA00022691"/>
    </source>
</evidence>
<dbReference type="AlphaFoldDB" id="A0A1X3D2G3"/>
<dbReference type="InterPro" id="IPR023506">
    <property type="entry name" value="Trans-aconitate_MeTrfase"/>
</dbReference>
<dbReference type="SUPFAM" id="SSF53335">
    <property type="entry name" value="S-adenosyl-L-methionine-dependent methyltransferases"/>
    <property type="match status" value="1"/>
</dbReference>
<keyword evidence="1 5" id="KW-0963">Cytoplasm</keyword>
<dbReference type="HAMAP" id="MF_00560">
    <property type="entry name" value="Tran_acon_Me_trans"/>
    <property type="match status" value="1"/>
</dbReference>
<dbReference type="EMBL" id="MTBO01000043">
    <property type="protein sequence ID" value="OSI14110.1"/>
    <property type="molecule type" value="Genomic_DNA"/>
</dbReference>
<dbReference type="GO" id="GO:0005737">
    <property type="term" value="C:cytoplasm"/>
    <property type="evidence" value="ECO:0007669"/>
    <property type="project" value="UniProtKB-SubCell"/>
</dbReference>
<dbReference type="GO" id="GO:0030798">
    <property type="term" value="F:trans-aconitate 2-methyltransferase activity"/>
    <property type="evidence" value="ECO:0007669"/>
    <property type="project" value="UniProtKB-UniRule"/>
</dbReference>
<dbReference type="Gene3D" id="1.10.150.290">
    <property type="entry name" value="S-adenosyl-L-methionine-dependent methyltransferases"/>
    <property type="match status" value="1"/>
</dbReference>
<evidence type="ECO:0000256" key="2">
    <source>
        <dbReference type="ARBA" id="ARBA00022603"/>
    </source>
</evidence>
<keyword evidence="4 5" id="KW-0949">S-adenosyl-L-methionine</keyword>
<comment type="caution">
    <text evidence="7">The sequence shown here is derived from an EMBL/GenBank/DDBJ whole genome shotgun (WGS) entry which is preliminary data.</text>
</comment>
<evidence type="ECO:0000313" key="7">
    <source>
        <dbReference type="EMBL" id="OSI14110.1"/>
    </source>
</evidence>
<comment type="subcellular location">
    <subcellularLocation>
        <location evidence="5">Cytoplasm</location>
    </subcellularLocation>
</comment>
<dbReference type="Pfam" id="PF08242">
    <property type="entry name" value="Methyltransf_12"/>
    <property type="match status" value="1"/>
</dbReference>
<dbReference type="RefSeq" id="WP_085366921.1">
    <property type="nucleotide sequence ID" value="NZ_CAUJPZ010000074.1"/>
</dbReference>